<feature type="region of interest" description="Disordered" evidence="1">
    <location>
        <begin position="259"/>
        <end position="280"/>
    </location>
</feature>
<feature type="region of interest" description="Disordered" evidence="1">
    <location>
        <begin position="34"/>
        <end position="53"/>
    </location>
</feature>
<reference evidence="2" key="5">
    <citation type="journal article" date="2021" name="G3 (Bethesda)">
        <title>Aegilops tauschii genome assembly Aet v5.0 features greater sequence contiguity and improved annotation.</title>
        <authorList>
            <person name="Wang L."/>
            <person name="Zhu T."/>
            <person name="Rodriguez J.C."/>
            <person name="Deal K.R."/>
            <person name="Dubcovsky J."/>
            <person name="McGuire P.E."/>
            <person name="Lux T."/>
            <person name="Spannagl M."/>
            <person name="Mayer K.F.X."/>
            <person name="Baldrich P."/>
            <person name="Meyers B.C."/>
            <person name="Huo N."/>
            <person name="Gu Y.Q."/>
            <person name="Zhou H."/>
            <person name="Devos K.M."/>
            <person name="Bennetzen J.L."/>
            <person name="Unver T."/>
            <person name="Budak H."/>
            <person name="Gulick P.J."/>
            <person name="Galiba G."/>
            <person name="Kalapos B."/>
            <person name="Nelson D.R."/>
            <person name="Li P."/>
            <person name="You F.M."/>
            <person name="Luo M.C."/>
            <person name="Dvorak J."/>
        </authorList>
    </citation>
    <scope>NUCLEOTIDE SEQUENCE [LARGE SCALE GENOMIC DNA]</scope>
    <source>
        <strain evidence="2">cv. AL8/78</strain>
    </source>
</reference>
<proteinExistence type="predicted"/>
<feature type="region of interest" description="Disordered" evidence="1">
    <location>
        <begin position="66"/>
        <end position="101"/>
    </location>
</feature>
<keyword evidence="3" id="KW-1185">Reference proteome</keyword>
<dbReference type="OMA" id="CSCYGER"/>
<dbReference type="KEGG" id="ats:109742194"/>
<dbReference type="Gramene" id="AET2Gv20827600.5">
    <property type="protein sequence ID" value="AET2Gv20827600.5"/>
    <property type="gene ID" value="AET2Gv20827600"/>
</dbReference>
<evidence type="ECO:0000313" key="3">
    <source>
        <dbReference type="Proteomes" id="UP000015105"/>
    </source>
</evidence>
<dbReference type="AlphaFoldDB" id="A0A453CF64"/>
<sequence length="280" mass="29626">MERRAVARWQSCAEGGGATMASYARSACGVGDLGELRRHLPPPPSPPTRTAGSRSPLLFRVCRQGGAAPDAGRSSSRGRGGAAPAAGRSSSRGCGGAAQSAGRSRPEAMAAGACVLFLPLVRVCCSCRFLPLVNAGCSCYGERPVGAMERGRSRCWERCLVFGLGLLSSRTNSFDRCPDSSGTNRSVWGGPRPNVRPLSASYIFLKGNRAISHQIKSNGATSLSGETLREYPSRKTAREGTAEAAEVTGSYLVRSRTQATNRRLRGGRSNGLTASWERSW</sequence>
<reference evidence="3" key="1">
    <citation type="journal article" date="2014" name="Science">
        <title>Ancient hybridizations among the ancestral genomes of bread wheat.</title>
        <authorList>
            <consortium name="International Wheat Genome Sequencing Consortium,"/>
            <person name="Marcussen T."/>
            <person name="Sandve S.R."/>
            <person name="Heier L."/>
            <person name="Spannagl M."/>
            <person name="Pfeifer M."/>
            <person name="Jakobsen K.S."/>
            <person name="Wulff B.B."/>
            <person name="Steuernagel B."/>
            <person name="Mayer K.F."/>
            <person name="Olsen O.A."/>
        </authorList>
    </citation>
    <scope>NUCLEOTIDE SEQUENCE [LARGE SCALE GENOMIC DNA]</scope>
    <source>
        <strain evidence="3">cv. AL8/78</strain>
    </source>
</reference>
<evidence type="ECO:0000256" key="1">
    <source>
        <dbReference type="SAM" id="MobiDB-lite"/>
    </source>
</evidence>
<dbReference type="Proteomes" id="UP000015105">
    <property type="component" value="Chromosome 2D"/>
</dbReference>
<dbReference type="GeneID" id="109742194"/>
<organism evidence="2 3">
    <name type="scientific">Aegilops tauschii subsp. strangulata</name>
    <name type="common">Goatgrass</name>
    <dbReference type="NCBI Taxonomy" id="200361"/>
    <lineage>
        <taxon>Eukaryota</taxon>
        <taxon>Viridiplantae</taxon>
        <taxon>Streptophyta</taxon>
        <taxon>Embryophyta</taxon>
        <taxon>Tracheophyta</taxon>
        <taxon>Spermatophyta</taxon>
        <taxon>Magnoliopsida</taxon>
        <taxon>Liliopsida</taxon>
        <taxon>Poales</taxon>
        <taxon>Poaceae</taxon>
        <taxon>BOP clade</taxon>
        <taxon>Pooideae</taxon>
        <taxon>Triticodae</taxon>
        <taxon>Triticeae</taxon>
        <taxon>Triticinae</taxon>
        <taxon>Aegilops</taxon>
    </lineage>
</organism>
<dbReference type="EnsemblPlants" id="AET2Gv20827600.5">
    <property type="protein sequence ID" value="AET2Gv20827600.5"/>
    <property type="gene ID" value="AET2Gv20827600"/>
</dbReference>
<dbReference type="RefSeq" id="XP_020156874.1">
    <property type="nucleotide sequence ID" value="XM_020301285.4"/>
</dbReference>
<protein>
    <submittedName>
        <fullName evidence="2">Uncharacterized protein</fullName>
    </submittedName>
</protein>
<accession>A0A453CF64</accession>
<reference evidence="3" key="2">
    <citation type="journal article" date="2017" name="Nat. Plants">
        <title>The Aegilops tauschii genome reveals multiple impacts of transposons.</title>
        <authorList>
            <person name="Zhao G."/>
            <person name="Zou C."/>
            <person name="Li K."/>
            <person name="Wang K."/>
            <person name="Li T."/>
            <person name="Gao L."/>
            <person name="Zhang X."/>
            <person name="Wang H."/>
            <person name="Yang Z."/>
            <person name="Liu X."/>
            <person name="Jiang W."/>
            <person name="Mao L."/>
            <person name="Kong X."/>
            <person name="Jiao Y."/>
            <person name="Jia J."/>
        </authorList>
    </citation>
    <scope>NUCLEOTIDE SEQUENCE [LARGE SCALE GENOMIC DNA]</scope>
    <source>
        <strain evidence="3">cv. AL8/78</strain>
    </source>
</reference>
<evidence type="ECO:0000313" key="2">
    <source>
        <dbReference type="EnsemblPlants" id="AET2Gv20827600.5"/>
    </source>
</evidence>
<reference evidence="2" key="4">
    <citation type="submission" date="2019-03" db="UniProtKB">
        <authorList>
            <consortium name="EnsemblPlants"/>
        </authorList>
    </citation>
    <scope>IDENTIFICATION</scope>
</reference>
<name>A0A453CF64_AEGTS</name>
<reference evidence="2" key="3">
    <citation type="journal article" date="2017" name="Nature">
        <title>Genome sequence of the progenitor of the wheat D genome Aegilops tauschii.</title>
        <authorList>
            <person name="Luo M.C."/>
            <person name="Gu Y.Q."/>
            <person name="Puiu D."/>
            <person name="Wang H."/>
            <person name="Twardziok S.O."/>
            <person name="Deal K.R."/>
            <person name="Huo N."/>
            <person name="Zhu T."/>
            <person name="Wang L."/>
            <person name="Wang Y."/>
            <person name="McGuire P.E."/>
            <person name="Liu S."/>
            <person name="Long H."/>
            <person name="Ramasamy R.K."/>
            <person name="Rodriguez J.C."/>
            <person name="Van S.L."/>
            <person name="Yuan L."/>
            <person name="Wang Z."/>
            <person name="Xia Z."/>
            <person name="Xiao L."/>
            <person name="Anderson O.D."/>
            <person name="Ouyang S."/>
            <person name="Liang Y."/>
            <person name="Zimin A.V."/>
            <person name="Pertea G."/>
            <person name="Qi P."/>
            <person name="Bennetzen J.L."/>
            <person name="Dai X."/>
            <person name="Dawson M.W."/>
            <person name="Muller H.G."/>
            <person name="Kugler K."/>
            <person name="Rivarola-Duarte L."/>
            <person name="Spannagl M."/>
            <person name="Mayer K.F.X."/>
            <person name="Lu F.H."/>
            <person name="Bevan M.W."/>
            <person name="Leroy P."/>
            <person name="Li P."/>
            <person name="You F.M."/>
            <person name="Sun Q."/>
            <person name="Liu Z."/>
            <person name="Lyons E."/>
            <person name="Wicker T."/>
            <person name="Salzberg S.L."/>
            <person name="Devos K.M."/>
            <person name="Dvorak J."/>
        </authorList>
    </citation>
    <scope>NUCLEOTIDE SEQUENCE [LARGE SCALE GENOMIC DNA]</scope>
    <source>
        <strain evidence="2">cv. AL8/78</strain>
    </source>
</reference>